<dbReference type="InterPro" id="IPR017853">
    <property type="entry name" value="GH"/>
</dbReference>
<proteinExistence type="inferred from homology"/>
<protein>
    <recommendedName>
        <fullName evidence="5">Glycoside hydrolase family 1 protein</fullName>
    </recommendedName>
</protein>
<feature type="signal peptide" evidence="2">
    <location>
        <begin position="1"/>
        <end position="22"/>
    </location>
</feature>
<dbReference type="InterPro" id="IPR001360">
    <property type="entry name" value="Glyco_hydro_1"/>
</dbReference>
<dbReference type="SUPFAM" id="SSF51445">
    <property type="entry name" value="(Trans)glycosidases"/>
    <property type="match status" value="1"/>
</dbReference>
<dbReference type="EMBL" id="JAUJFL010000001">
    <property type="protein sequence ID" value="KAK2615787.1"/>
    <property type="molecule type" value="Genomic_DNA"/>
</dbReference>
<organism evidence="3 4">
    <name type="scientific">Phomopsis amygdali</name>
    <name type="common">Fusicoccum amygdali</name>
    <dbReference type="NCBI Taxonomy" id="1214568"/>
    <lineage>
        <taxon>Eukaryota</taxon>
        <taxon>Fungi</taxon>
        <taxon>Dikarya</taxon>
        <taxon>Ascomycota</taxon>
        <taxon>Pezizomycotina</taxon>
        <taxon>Sordariomycetes</taxon>
        <taxon>Sordariomycetidae</taxon>
        <taxon>Diaporthales</taxon>
        <taxon>Diaporthaceae</taxon>
        <taxon>Diaporthe</taxon>
    </lineage>
</organism>
<dbReference type="Proteomes" id="UP001265746">
    <property type="component" value="Unassembled WGS sequence"/>
</dbReference>
<dbReference type="GO" id="GO:0008422">
    <property type="term" value="F:beta-glucosidase activity"/>
    <property type="evidence" value="ECO:0007669"/>
    <property type="project" value="TreeGrafter"/>
</dbReference>
<accession>A0AAD9SUA8</accession>
<reference evidence="3" key="1">
    <citation type="submission" date="2023-06" db="EMBL/GenBank/DDBJ databases">
        <authorList>
            <person name="Noh H."/>
        </authorList>
    </citation>
    <scope>NUCLEOTIDE SEQUENCE</scope>
    <source>
        <strain evidence="3">DUCC20226</strain>
    </source>
</reference>
<gene>
    <name evidence="3" type="ORF">N8I77_002514</name>
</gene>
<dbReference type="Pfam" id="PF00232">
    <property type="entry name" value="Glyco_hydro_1"/>
    <property type="match status" value="1"/>
</dbReference>
<evidence type="ECO:0008006" key="5">
    <source>
        <dbReference type="Google" id="ProtNLM"/>
    </source>
</evidence>
<evidence type="ECO:0000256" key="2">
    <source>
        <dbReference type="SAM" id="SignalP"/>
    </source>
</evidence>
<dbReference type="AlphaFoldDB" id="A0AAD9SUA8"/>
<keyword evidence="4" id="KW-1185">Reference proteome</keyword>
<name>A0AAD9SUA8_PHOAM</name>
<evidence type="ECO:0000256" key="1">
    <source>
        <dbReference type="RuleBase" id="RU003690"/>
    </source>
</evidence>
<dbReference type="Gene3D" id="3.20.20.80">
    <property type="entry name" value="Glycosidases"/>
    <property type="match status" value="1"/>
</dbReference>
<evidence type="ECO:0000313" key="4">
    <source>
        <dbReference type="Proteomes" id="UP001265746"/>
    </source>
</evidence>
<keyword evidence="2" id="KW-0732">Signal</keyword>
<dbReference type="GO" id="GO:0005975">
    <property type="term" value="P:carbohydrate metabolic process"/>
    <property type="evidence" value="ECO:0007669"/>
    <property type="project" value="InterPro"/>
</dbReference>
<sequence>MNTMCAYILGLALFGLFTRSYAIQLSPAPTAAIIGYSSFAYTQMTSDRYATPLPSPVTFQSSYAPPFSNVSTLLQANITYTTYTFDRNITYNNDGVYGQSAYVALWDNYTYSTEAPFTTTVSPTPIPSSELVFPPVLHNAPQIDQNASLLPPDFVWGVAGSAWQIEGGLQLEGRGPGQLDTIGAIDNPTSGNDSNTADMNYFLYKQDIARLAALGVPYYSFSISWSRVVPFGLANSPVNTQALEHYEDVISTCLEYGVTPIVTLMHVDNPVLVSLEDETFREHFLYYAKLVMTRFADRVPVWITFNEPNLVGYFYGYTALPKILLAHADVYHWYKETLKGTGRISTKISSTLALPLDPSNPDDVEAANRYQDFQLGIMSNPLYLGQQYPEIVRNTSGVDLPALADDEIAYVNGTCDFYALDAYISQFASPAPGGISACASNTSDPLFPTCATLSNTQLNGWTMGARSNAYSYIAPQYVRQQLGYVWNTFRPSGLMITEFGFPVYGEYARALEDQRHDLERSLYYHDFLAEVLKSIHEDGVNVIGSLAWSFADNNEFGSYETQYGLQTVNRTDGLSTRHYKRSIFDLVDFFSVHISAP</sequence>
<evidence type="ECO:0000313" key="3">
    <source>
        <dbReference type="EMBL" id="KAK2615787.1"/>
    </source>
</evidence>
<dbReference type="PANTHER" id="PTHR10353">
    <property type="entry name" value="GLYCOSYL HYDROLASE"/>
    <property type="match status" value="1"/>
</dbReference>
<feature type="chain" id="PRO_5042066798" description="Glycoside hydrolase family 1 protein" evidence="2">
    <location>
        <begin position="23"/>
        <end position="597"/>
    </location>
</feature>
<dbReference type="PANTHER" id="PTHR10353:SF53">
    <property type="entry name" value="BETA-1,4-GLUCOSIDASE (EUROFUNG)"/>
    <property type="match status" value="1"/>
</dbReference>
<comment type="similarity">
    <text evidence="1">Belongs to the glycosyl hydrolase 1 family.</text>
</comment>
<comment type="caution">
    <text evidence="3">The sequence shown here is derived from an EMBL/GenBank/DDBJ whole genome shotgun (WGS) entry which is preliminary data.</text>
</comment>